<evidence type="ECO:0000313" key="1">
    <source>
        <dbReference type="EMBL" id="RVW95349.1"/>
    </source>
</evidence>
<dbReference type="EMBL" id="QGNW01000115">
    <property type="protein sequence ID" value="RVW95349.1"/>
    <property type="molecule type" value="Genomic_DNA"/>
</dbReference>
<evidence type="ECO:0000313" key="2">
    <source>
        <dbReference type="Proteomes" id="UP000288805"/>
    </source>
</evidence>
<sequence length="132" mass="15480">MSSLVSSFQKLCEVFLKSYPRTWLISSIPPKVFDFSAFVHIPQQHRKKFHTFMDVTFYENQPYYSKTPIQEENRIQEYQFWGTETMTEPQTLEFVIVHNSNPISPAPSLSLQTTESVRHRVEYSSSPKQILG</sequence>
<proteinExistence type="predicted"/>
<name>A0A438IG04_VITVI</name>
<protein>
    <submittedName>
        <fullName evidence="1">Uncharacterized protein</fullName>
    </submittedName>
</protein>
<comment type="caution">
    <text evidence="1">The sequence shown here is derived from an EMBL/GenBank/DDBJ whole genome shotgun (WGS) entry which is preliminary data.</text>
</comment>
<dbReference type="Proteomes" id="UP000288805">
    <property type="component" value="Unassembled WGS sequence"/>
</dbReference>
<dbReference type="AlphaFoldDB" id="A0A438IG04"/>
<organism evidence="1 2">
    <name type="scientific">Vitis vinifera</name>
    <name type="common">Grape</name>
    <dbReference type="NCBI Taxonomy" id="29760"/>
    <lineage>
        <taxon>Eukaryota</taxon>
        <taxon>Viridiplantae</taxon>
        <taxon>Streptophyta</taxon>
        <taxon>Embryophyta</taxon>
        <taxon>Tracheophyta</taxon>
        <taxon>Spermatophyta</taxon>
        <taxon>Magnoliopsida</taxon>
        <taxon>eudicotyledons</taxon>
        <taxon>Gunneridae</taxon>
        <taxon>Pentapetalae</taxon>
        <taxon>rosids</taxon>
        <taxon>Vitales</taxon>
        <taxon>Vitaceae</taxon>
        <taxon>Viteae</taxon>
        <taxon>Vitis</taxon>
    </lineage>
</organism>
<reference evidence="1 2" key="1">
    <citation type="journal article" date="2018" name="PLoS Genet.">
        <title>Population sequencing reveals clonal diversity and ancestral inbreeding in the grapevine cultivar Chardonnay.</title>
        <authorList>
            <person name="Roach M.J."/>
            <person name="Johnson D.L."/>
            <person name="Bohlmann J."/>
            <person name="van Vuuren H.J."/>
            <person name="Jones S.J."/>
            <person name="Pretorius I.S."/>
            <person name="Schmidt S.A."/>
            <person name="Borneman A.R."/>
        </authorList>
    </citation>
    <scope>NUCLEOTIDE SEQUENCE [LARGE SCALE GENOMIC DNA]</scope>
    <source>
        <strain evidence="2">cv. Chardonnay</strain>
        <tissue evidence="1">Leaf</tissue>
    </source>
</reference>
<gene>
    <name evidence="1" type="ORF">CK203_034213</name>
</gene>
<accession>A0A438IG04</accession>